<dbReference type="NCBIfam" id="TIGR02459">
    <property type="entry name" value="CbtB"/>
    <property type="match status" value="1"/>
</dbReference>
<name>A0A3B0RN00_9ZZZZ</name>
<keyword evidence="1" id="KW-0812">Transmembrane</keyword>
<proteinExistence type="predicted"/>
<evidence type="ECO:0000313" key="2">
    <source>
        <dbReference type="EMBL" id="VAV93072.1"/>
    </source>
</evidence>
<evidence type="ECO:0008006" key="3">
    <source>
        <dbReference type="Google" id="ProtNLM"/>
    </source>
</evidence>
<dbReference type="EMBL" id="UOEC01000106">
    <property type="protein sequence ID" value="VAV93072.1"/>
    <property type="molecule type" value="Genomic_DNA"/>
</dbReference>
<dbReference type="Pfam" id="PF09489">
    <property type="entry name" value="CbtB"/>
    <property type="match status" value="1"/>
</dbReference>
<reference evidence="2" key="1">
    <citation type="submission" date="2018-06" db="EMBL/GenBank/DDBJ databases">
        <authorList>
            <person name="Zhirakovskaya E."/>
        </authorList>
    </citation>
    <scope>NUCLEOTIDE SEQUENCE</scope>
</reference>
<dbReference type="AlphaFoldDB" id="A0A3B0RN00"/>
<organism evidence="2">
    <name type="scientific">hydrothermal vent metagenome</name>
    <dbReference type="NCBI Taxonomy" id="652676"/>
    <lineage>
        <taxon>unclassified sequences</taxon>
        <taxon>metagenomes</taxon>
        <taxon>ecological metagenomes</taxon>
    </lineage>
</organism>
<dbReference type="InterPro" id="IPR012667">
    <property type="entry name" value="CbtB_put"/>
</dbReference>
<accession>A0A3B0RN00</accession>
<feature type="transmembrane region" description="Helical" evidence="1">
    <location>
        <begin position="17"/>
        <end position="42"/>
    </location>
</feature>
<protein>
    <recommendedName>
        <fullName evidence="3">Cobalt transporter</fullName>
    </recommendedName>
</protein>
<gene>
    <name evidence="2" type="ORF">MNBD_ALPHA08-962</name>
</gene>
<sequence length="58" mass="6155">MTTQTTTLSGISVKERIMVGLTALVFGLFLVLVSGFAGSNVLHNAAHDTRHSIGFPCH</sequence>
<keyword evidence="1" id="KW-1133">Transmembrane helix</keyword>
<evidence type="ECO:0000256" key="1">
    <source>
        <dbReference type="SAM" id="Phobius"/>
    </source>
</evidence>
<keyword evidence="1" id="KW-0472">Membrane</keyword>